<reference evidence="6 7" key="1">
    <citation type="submission" date="2020-02" db="EMBL/GenBank/DDBJ databases">
        <title>Draft genome sequence of Haematococcus lacustris strain NIES-144.</title>
        <authorList>
            <person name="Morimoto D."/>
            <person name="Nakagawa S."/>
            <person name="Yoshida T."/>
            <person name="Sawayama S."/>
        </authorList>
    </citation>
    <scope>NUCLEOTIDE SEQUENCE [LARGE SCALE GENOMIC DNA]</scope>
    <source>
        <strain evidence="6 7">NIES-144</strain>
    </source>
</reference>
<feature type="compositionally biased region" description="Low complexity" evidence="3">
    <location>
        <begin position="225"/>
        <end position="235"/>
    </location>
</feature>
<dbReference type="InterPro" id="IPR042299">
    <property type="entry name" value="Ufd1-like_Nn"/>
</dbReference>
<feature type="compositionally biased region" description="Low complexity" evidence="3">
    <location>
        <begin position="285"/>
        <end position="296"/>
    </location>
</feature>
<proteinExistence type="inferred from homology"/>
<dbReference type="EMBL" id="BLLF01000536">
    <property type="protein sequence ID" value="GFH12756.1"/>
    <property type="molecule type" value="Genomic_DNA"/>
</dbReference>
<dbReference type="Proteomes" id="UP000485058">
    <property type="component" value="Unassembled WGS sequence"/>
</dbReference>
<evidence type="ECO:0000256" key="3">
    <source>
        <dbReference type="SAM" id="MobiDB-lite"/>
    </source>
</evidence>
<evidence type="ECO:0000259" key="5">
    <source>
        <dbReference type="Pfam" id="PF24842"/>
    </source>
</evidence>
<dbReference type="InterPro" id="IPR055417">
    <property type="entry name" value="UFD1_N1"/>
</dbReference>
<dbReference type="PANTHER" id="PTHR12555">
    <property type="entry name" value="UBIQUITIN FUSION DEGRADATON PROTEIN 1"/>
    <property type="match status" value="1"/>
</dbReference>
<accession>A0A699Z0H9</accession>
<dbReference type="GO" id="GO:0006511">
    <property type="term" value="P:ubiquitin-dependent protein catabolic process"/>
    <property type="evidence" value="ECO:0007669"/>
    <property type="project" value="InterPro"/>
</dbReference>
<dbReference type="GO" id="GO:0034098">
    <property type="term" value="C:VCP-NPL4-UFD1 AAA ATPase complex"/>
    <property type="evidence" value="ECO:0007669"/>
    <property type="project" value="TreeGrafter"/>
</dbReference>
<name>A0A699Z0H9_HAELA</name>
<dbReference type="Gene3D" id="3.10.330.10">
    <property type="match status" value="1"/>
</dbReference>
<keyword evidence="2" id="KW-0833">Ubl conjugation pathway</keyword>
<evidence type="ECO:0000313" key="6">
    <source>
        <dbReference type="EMBL" id="GFH12756.1"/>
    </source>
</evidence>
<comment type="similarity">
    <text evidence="1">Belongs to the UFD1 family.</text>
</comment>
<keyword evidence="7" id="KW-1185">Reference proteome</keyword>
<sequence length="375" mass="38907">MFGFLGGGFGGGTFTAQYRAMPVAFIDKQSAEFGDKVILPPSALHQLASLHIEYPMLFKVESTGGRTTHCGVLEFVAEEGQVYMPHWMMQNMLLQVGDVVRFTNVSLPKGTYVKLQPVTSDFLDITNPKAVLERTLRSYTCLTVGDCFVVNYNNKNYEIEVKEAKPNRAISVVETDCQVDFEAPKDYKEPEYKKPAPKPEAKQDASGQPGSNGSKAGKVGSNGSAPAAGDAGAATEAAAEEPTFLAFAGTARRLDGKAAVLPPAPVAVPLVSRHGINMSTMPSTSAPAAGAAKPSGAAGGAKAGTFVSTGNRLLDKLQKDKMAASGSPGAPAPAPPAPTAPAQQGPAAAGAAKDGADDSSNKFKAFQGTGRSLKG</sequence>
<gene>
    <name evidence="6" type="ORF">HaLaN_08500</name>
</gene>
<dbReference type="InterPro" id="IPR055418">
    <property type="entry name" value="UFD1_N2"/>
</dbReference>
<feature type="domain" description="Ubiquitin fusion degradation protein UFD1 N-terminal subdomain 2" evidence="5">
    <location>
        <begin position="109"/>
        <end position="184"/>
    </location>
</feature>
<evidence type="ECO:0000313" key="7">
    <source>
        <dbReference type="Proteomes" id="UP000485058"/>
    </source>
</evidence>
<protein>
    <recommendedName>
        <fullName evidence="8">Ubiquitin fusion degradation 1</fullName>
    </recommendedName>
</protein>
<evidence type="ECO:0000259" key="4">
    <source>
        <dbReference type="Pfam" id="PF03152"/>
    </source>
</evidence>
<dbReference type="GO" id="GO:0036503">
    <property type="term" value="P:ERAD pathway"/>
    <property type="evidence" value="ECO:0007669"/>
    <property type="project" value="TreeGrafter"/>
</dbReference>
<feature type="compositionally biased region" description="Basic and acidic residues" evidence="3">
    <location>
        <begin position="313"/>
        <end position="322"/>
    </location>
</feature>
<feature type="compositionally biased region" description="Basic and acidic residues" evidence="3">
    <location>
        <begin position="184"/>
        <end position="203"/>
    </location>
</feature>
<dbReference type="GO" id="GO:0031593">
    <property type="term" value="F:polyubiquitin modification-dependent protein binding"/>
    <property type="evidence" value="ECO:0007669"/>
    <property type="project" value="TreeGrafter"/>
</dbReference>
<dbReference type="Pfam" id="PF24842">
    <property type="entry name" value="UFD1_N2"/>
    <property type="match status" value="1"/>
</dbReference>
<dbReference type="PANTHER" id="PTHR12555:SF13">
    <property type="entry name" value="UBIQUITIN RECOGNITION FACTOR IN ER-ASSOCIATED DEGRADATION PROTEIN 1"/>
    <property type="match status" value="1"/>
</dbReference>
<evidence type="ECO:0000256" key="2">
    <source>
        <dbReference type="ARBA" id="ARBA00022786"/>
    </source>
</evidence>
<dbReference type="AlphaFoldDB" id="A0A699Z0H9"/>
<evidence type="ECO:0000256" key="1">
    <source>
        <dbReference type="ARBA" id="ARBA00006043"/>
    </source>
</evidence>
<feature type="region of interest" description="Disordered" evidence="3">
    <location>
        <begin position="184"/>
        <end position="235"/>
    </location>
</feature>
<feature type="region of interest" description="Disordered" evidence="3">
    <location>
        <begin position="279"/>
        <end position="375"/>
    </location>
</feature>
<organism evidence="6 7">
    <name type="scientific">Haematococcus lacustris</name>
    <name type="common">Green alga</name>
    <name type="synonym">Haematococcus pluvialis</name>
    <dbReference type="NCBI Taxonomy" id="44745"/>
    <lineage>
        <taxon>Eukaryota</taxon>
        <taxon>Viridiplantae</taxon>
        <taxon>Chlorophyta</taxon>
        <taxon>core chlorophytes</taxon>
        <taxon>Chlorophyceae</taxon>
        <taxon>CS clade</taxon>
        <taxon>Chlamydomonadales</taxon>
        <taxon>Haematococcaceae</taxon>
        <taxon>Haematococcus</taxon>
    </lineage>
</organism>
<evidence type="ECO:0008006" key="8">
    <source>
        <dbReference type="Google" id="ProtNLM"/>
    </source>
</evidence>
<feature type="compositionally biased region" description="Pro residues" evidence="3">
    <location>
        <begin position="330"/>
        <end position="339"/>
    </location>
</feature>
<feature type="compositionally biased region" description="Low complexity" evidence="3">
    <location>
        <begin position="340"/>
        <end position="352"/>
    </location>
</feature>
<dbReference type="Gene3D" id="2.40.40.50">
    <property type="entry name" value="Ubiquitin fusion degradation protein UFD1, N-terminal domain"/>
    <property type="match status" value="1"/>
</dbReference>
<dbReference type="InterPro" id="IPR004854">
    <property type="entry name" value="Ufd1-like"/>
</dbReference>
<feature type="domain" description="Ubiquitin fusion degradation protein UFD1 N-terminal subdomain 1" evidence="4">
    <location>
        <begin position="14"/>
        <end position="108"/>
    </location>
</feature>
<comment type="caution">
    <text evidence="6">The sequence shown here is derived from an EMBL/GenBank/DDBJ whole genome shotgun (WGS) entry which is preliminary data.</text>
</comment>
<dbReference type="Pfam" id="PF03152">
    <property type="entry name" value="UFD1_N1"/>
    <property type="match status" value="1"/>
</dbReference>